<dbReference type="EC" id="3.5.1.2" evidence="3 6"/>
<evidence type="ECO:0000256" key="4">
    <source>
        <dbReference type="ARBA" id="ARBA00022801"/>
    </source>
</evidence>
<evidence type="ECO:0000256" key="2">
    <source>
        <dbReference type="ARBA" id="ARBA00011881"/>
    </source>
</evidence>
<dbReference type="NCBIfam" id="TIGR03814">
    <property type="entry name" value="Gln_ase"/>
    <property type="match status" value="1"/>
</dbReference>
<evidence type="ECO:0000256" key="7">
    <source>
        <dbReference type="SAM" id="MobiDB-lite"/>
    </source>
</evidence>
<dbReference type="Gene3D" id="3.30.750.24">
    <property type="entry name" value="STAS domain"/>
    <property type="match status" value="1"/>
</dbReference>
<dbReference type="EMBL" id="CP097160">
    <property type="protein sequence ID" value="UQN15829.1"/>
    <property type="molecule type" value="Genomic_DNA"/>
</dbReference>
<keyword evidence="6" id="KW-0007">Acetylation</keyword>
<dbReference type="InterPro" id="IPR012338">
    <property type="entry name" value="Beta-lactam/transpept-like"/>
</dbReference>
<feature type="binding site" evidence="6">
    <location>
        <position position="112"/>
    </location>
    <ligand>
        <name>substrate</name>
    </ligand>
</feature>
<feature type="binding site" evidence="6">
    <location>
        <position position="165"/>
    </location>
    <ligand>
        <name>substrate</name>
    </ligand>
</feature>
<comment type="catalytic activity">
    <reaction evidence="5 6">
        <text>L-glutamine + H2O = L-glutamate + NH4(+)</text>
        <dbReference type="Rhea" id="RHEA:15889"/>
        <dbReference type="ChEBI" id="CHEBI:15377"/>
        <dbReference type="ChEBI" id="CHEBI:28938"/>
        <dbReference type="ChEBI" id="CHEBI:29985"/>
        <dbReference type="ChEBI" id="CHEBI:58359"/>
        <dbReference type="EC" id="3.5.1.2"/>
    </reaction>
</comment>
<feature type="binding site" evidence="6">
    <location>
        <position position="241"/>
    </location>
    <ligand>
        <name>substrate</name>
    </ligand>
</feature>
<dbReference type="Pfam" id="PF04960">
    <property type="entry name" value="Glutaminase"/>
    <property type="match status" value="1"/>
</dbReference>
<dbReference type="InterPro" id="IPR015868">
    <property type="entry name" value="Glutaminase"/>
</dbReference>
<organism evidence="9">
    <name type="scientific">Gulosibacter sediminis</name>
    <dbReference type="NCBI Taxonomy" id="1729695"/>
    <lineage>
        <taxon>Bacteria</taxon>
        <taxon>Bacillati</taxon>
        <taxon>Actinomycetota</taxon>
        <taxon>Actinomycetes</taxon>
        <taxon>Micrococcales</taxon>
        <taxon>Microbacteriaceae</taxon>
        <taxon>Gulosibacter</taxon>
    </lineage>
</organism>
<protein>
    <recommendedName>
        <fullName evidence="3 6">Glutaminase</fullName>
        <ecNumber evidence="3 6">3.5.1.2</ecNumber>
    </recommendedName>
</protein>
<reference evidence="9" key="1">
    <citation type="submission" date="2022-05" db="EMBL/GenBank/DDBJ databases">
        <title>Complete genome sequence of toluene-degrading Gulosibacter sediminis strain ACHW.36C.</title>
        <authorList>
            <person name="Wai A.C."/>
            <person name="Lai G.K."/>
            <person name="Griffin S.D."/>
            <person name="Leung F.C."/>
        </authorList>
    </citation>
    <scope>NUCLEOTIDE SEQUENCE [LARGE SCALE GENOMIC DNA]</scope>
    <source>
        <strain evidence="9">ACHW.36C</strain>
    </source>
</reference>
<dbReference type="InterPro" id="IPR036513">
    <property type="entry name" value="STAS_dom_sf"/>
</dbReference>
<feature type="region of interest" description="Disordered" evidence="7">
    <location>
        <begin position="87"/>
        <end position="107"/>
    </location>
</feature>
<evidence type="ECO:0000313" key="9">
    <source>
        <dbReference type="EMBL" id="UQN15829.1"/>
    </source>
</evidence>
<dbReference type="GO" id="GO:0004359">
    <property type="term" value="F:glutaminase activity"/>
    <property type="evidence" value="ECO:0007669"/>
    <property type="project" value="UniProtKB-EC"/>
</dbReference>
<gene>
    <name evidence="6 9" type="primary">glsA</name>
    <name evidence="9" type="ORF">M3M28_05090</name>
</gene>
<feature type="binding site" evidence="6">
    <location>
        <position position="259"/>
    </location>
    <ligand>
        <name>substrate</name>
    </ligand>
</feature>
<sequence>MKTPLPDYLSETMLGCFDGGAVADYIPELANVDPDQFGVALCTPEGTQYEAGDAEVEFSIQSASKPFAYALALETRGAAGVEAHVNVEPSGDPFNSASVDEETGRPDNPMINIGAITTYALTAPDDWTAAERFEHVRAGLSAFAGRELSVDLDVYHSEIGTSYRNMSLAYLVRSIGHFELEPSEVVAGYTRQCAIRVTARDLAVMGMTLGTGGVNPVTGQRVVSEETAQRVLSVMSTCGMYNASGDWMTDVGIPAKSGVGGGIFGVLPGQVGAATFSPRLDGFGNSVRGVALFERLSQDMGLHLMGVPPASDAAVHTFTIDEAPETRVVLAFQGPLRFAQSERVLRAFEEIPINELPVHLDFSRVTSADRVALRMINEGIRRLGLDGHPLHIDDPKDVLRRA</sequence>
<dbReference type="PROSITE" id="PS50801">
    <property type="entry name" value="STAS"/>
    <property type="match status" value="1"/>
</dbReference>
<proteinExistence type="inferred from homology"/>
<evidence type="ECO:0000259" key="8">
    <source>
        <dbReference type="PROSITE" id="PS50801"/>
    </source>
</evidence>
<dbReference type="InterPro" id="IPR002645">
    <property type="entry name" value="STAS_dom"/>
</dbReference>
<dbReference type="PANTHER" id="PTHR12544">
    <property type="entry name" value="GLUTAMINASE"/>
    <property type="match status" value="1"/>
</dbReference>
<evidence type="ECO:0000256" key="1">
    <source>
        <dbReference type="ARBA" id="ARBA00011076"/>
    </source>
</evidence>
<feature type="binding site" evidence="6">
    <location>
        <position position="189"/>
    </location>
    <ligand>
        <name>substrate</name>
    </ligand>
</feature>
<feature type="binding site" evidence="6">
    <location>
        <position position="158"/>
    </location>
    <ligand>
        <name>substrate</name>
    </ligand>
</feature>
<dbReference type="PANTHER" id="PTHR12544:SF29">
    <property type="entry name" value="GLUTAMINASE"/>
    <property type="match status" value="1"/>
</dbReference>
<feature type="domain" description="STAS" evidence="8">
    <location>
        <begin position="328"/>
        <end position="402"/>
    </location>
</feature>
<evidence type="ECO:0000256" key="6">
    <source>
        <dbReference type="HAMAP-Rule" id="MF_00313"/>
    </source>
</evidence>
<name>A0ABY4N0P4_9MICO</name>
<dbReference type="HAMAP" id="MF_00313">
    <property type="entry name" value="Glutaminase"/>
    <property type="match status" value="1"/>
</dbReference>
<keyword evidence="4 6" id="KW-0378">Hydrolase</keyword>
<feature type="binding site" evidence="6">
    <location>
        <position position="62"/>
    </location>
    <ligand>
        <name>substrate</name>
    </ligand>
</feature>
<evidence type="ECO:0000256" key="5">
    <source>
        <dbReference type="ARBA" id="ARBA00049534"/>
    </source>
</evidence>
<dbReference type="SUPFAM" id="SSF52091">
    <property type="entry name" value="SpoIIaa-like"/>
    <property type="match status" value="1"/>
</dbReference>
<dbReference type="SUPFAM" id="SSF56601">
    <property type="entry name" value="beta-lactamase/transpeptidase-like"/>
    <property type="match status" value="1"/>
</dbReference>
<evidence type="ECO:0000256" key="3">
    <source>
        <dbReference type="ARBA" id="ARBA00012918"/>
    </source>
</evidence>
<comment type="similarity">
    <text evidence="1 6">Belongs to the glutaminase family.</text>
</comment>
<accession>A0ABY4N0P4</accession>
<dbReference type="Gene3D" id="3.40.710.10">
    <property type="entry name" value="DD-peptidase/beta-lactamase superfamily"/>
    <property type="match status" value="1"/>
</dbReference>
<comment type="subunit">
    <text evidence="2 6">Homotetramer.</text>
</comment>